<dbReference type="Proteomes" id="UP000243498">
    <property type="component" value="Unassembled WGS sequence"/>
</dbReference>
<proteinExistence type="predicted"/>
<comment type="caution">
    <text evidence="2">The sequence shown here is derived from an EMBL/GenBank/DDBJ whole genome shotgun (WGS) entry which is preliminary data.</text>
</comment>
<name>A0A162J7N4_METRR</name>
<keyword evidence="3" id="KW-1185">Reference proteome</keyword>
<dbReference type="OrthoDB" id="4940299at2759"/>
<evidence type="ECO:0000313" key="3">
    <source>
        <dbReference type="Proteomes" id="UP000243498"/>
    </source>
</evidence>
<accession>A0A162J7N4</accession>
<protein>
    <submittedName>
        <fullName evidence="2">Uncharacterized protein</fullName>
    </submittedName>
</protein>
<gene>
    <name evidence="2" type="ORF">NOR_05656</name>
</gene>
<dbReference type="AlphaFoldDB" id="A0A162J7N4"/>
<organism evidence="2 3">
    <name type="scientific">Metarhizium rileyi (strain RCEF 4871)</name>
    <name type="common">Nomuraea rileyi</name>
    <dbReference type="NCBI Taxonomy" id="1649241"/>
    <lineage>
        <taxon>Eukaryota</taxon>
        <taxon>Fungi</taxon>
        <taxon>Dikarya</taxon>
        <taxon>Ascomycota</taxon>
        <taxon>Pezizomycotina</taxon>
        <taxon>Sordariomycetes</taxon>
        <taxon>Hypocreomycetidae</taxon>
        <taxon>Hypocreales</taxon>
        <taxon>Clavicipitaceae</taxon>
        <taxon>Metarhizium</taxon>
    </lineage>
</organism>
<feature type="compositionally biased region" description="Low complexity" evidence="1">
    <location>
        <begin position="193"/>
        <end position="208"/>
    </location>
</feature>
<sequence length="250" mass="27116">MSVAPNDVDQSLLNNTDKVFQTGVERHDSRFHDDTCSKSPLLKSPLLLMSPQETQFLPDYSEPQTPWVETPFVVPQDDVFKLPVVSFPLEKYLNDENSLERCITGMAARGQCLGSSERYTAQQHMAQLYTDGSSPALATDAATTTGFSGSEYIQVDYPDVIRARDLEAIGSPDDSVGAINEVISLESTFASSATPSAASSSSHSSSQSVLEPSHALPPISSRHECLHRQLQEAGLAGLGDGINSLQLYHR</sequence>
<evidence type="ECO:0000256" key="1">
    <source>
        <dbReference type="SAM" id="MobiDB-lite"/>
    </source>
</evidence>
<dbReference type="EMBL" id="AZHC01000018">
    <property type="protein sequence ID" value="OAA40568.1"/>
    <property type="molecule type" value="Genomic_DNA"/>
</dbReference>
<feature type="region of interest" description="Disordered" evidence="1">
    <location>
        <begin position="193"/>
        <end position="217"/>
    </location>
</feature>
<reference evidence="2 3" key="1">
    <citation type="journal article" date="2016" name="Genome Biol. Evol.">
        <title>Divergent and convergent evolution of fungal pathogenicity.</title>
        <authorList>
            <person name="Shang Y."/>
            <person name="Xiao G."/>
            <person name="Zheng P."/>
            <person name="Cen K."/>
            <person name="Zhan S."/>
            <person name="Wang C."/>
        </authorList>
    </citation>
    <scope>NUCLEOTIDE SEQUENCE [LARGE SCALE GENOMIC DNA]</scope>
    <source>
        <strain evidence="2 3">RCEF 4871</strain>
    </source>
</reference>
<evidence type="ECO:0000313" key="2">
    <source>
        <dbReference type="EMBL" id="OAA40568.1"/>
    </source>
</evidence>